<dbReference type="PROSITE" id="PS50937">
    <property type="entry name" value="HTH_MERR_2"/>
    <property type="match status" value="1"/>
</dbReference>
<organism evidence="5 6">
    <name type="scientific">Acidiferrimicrobium australe</name>
    <dbReference type="NCBI Taxonomy" id="2664430"/>
    <lineage>
        <taxon>Bacteria</taxon>
        <taxon>Bacillati</taxon>
        <taxon>Actinomycetota</taxon>
        <taxon>Acidimicrobiia</taxon>
        <taxon>Acidimicrobiales</taxon>
        <taxon>Acidimicrobiaceae</taxon>
        <taxon>Acidiferrimicrobium</taxon>
    </lineage>
</organism>
<dbReference type="InterPro" id="IPR000551">
    <property type="entry name" value="MerR-type_HTH_dom"/>
</dbReference>
<dbReference type="CDD" id="cd04770">
    <property type="entry name" value="HTH_HMRTR"/>
    <property type="match status" value="1"/>
</dbReference>
<keyword evidence="2" id="KW-0238">DNA-binding</keyword>
<dbReference type="Gene3D" id="1.10.1660.10">
    <property type="match status" value="1"/>
</dbReference>
<evidence type="ECO:0000256" key="3">
    <source>
        <dbReference type="ARBA" id="ARBA00023163"/>
    </source>
</evidence>
<proteinExistence type="predicted"/>
<dbReference type="SMART" id="SM00422">
    <property type="entry name" value="HTH_MERR"/>
    <property type="match status" value="1"/>
</dbReference>
<protein>
    <submittedName>
        <fullName evidence="5">MerR family transcriptional regulator</fullName>
    </submittedName>
</protein>
<dbReference type="SUPFAM" id="SSF46955">
    <property type="entry name" value="Putative DNA-binding domain"/>
    <property type="match status" value="1"/>
</dbReference>
<comment type="caution">
    <text evidence="5">The sequence shown here is derived from an EMBL/GenBank/DDBJ whole genome shotgun (WGS) entry which is preliminary data.</text>
</comment>
<dbReference type="InterPro" id="IPR047057">
    <property type="entry name" value="MerR_fam"/>
</dbReference>
<dbReference type="Proteomes" id="UP000437736">
    <property type="component" value="Unassembled WGS sequence"/>
</dbReference>
<keyword evidence="3" id="KW-0804">Transcription</keyword>
<dbReference type="EMBL" id="WJHE01000694">
    <property type="protein sequence ID" value="MST33704.1"/>
    <property type="molecule type" value="Genomic_DNA"/>
</dbReference>
<reference evidence="5 6" key="1">
    <citation type="submission" date="2019-11" db="EMBL/GenBank/DDBJ databases">
        <title>Acidiferrimicrobium australis gen. nov., sp. nov., an acidophilic and obligately heterotrophic, member of the Actinobacteria that catalyses dissimilatory oxido- reduction of iron isolated from metal-rich acidic water in Chile.</title>
        <authorList>
            <person name="Gonzalez D."/>
            <person name="Huber K."/>
            <person name="Hedrich S."/>
            <person name="Rojas-Villalobos C."/>
            <person name="Quatrini R."/>
            <person name="Dinamarca M.A."/>
            <person name="Schwarz A."/>
            <person name="Canales C."/>
            <person name="Nancucheo I."/>
        </authorList>
    </citation>
    <scope>NUCLEOTIDE SEQUENCE [LARGE SCALE GENOMIC DNA]</scope>
    <source>
        <strain evidence="5 6">USS-CCA1</strain>
    </source>
</reference>
<dbReference type="PANTHER" id="PTHR30204">
    <property type="entry name" value="REDOX-CYCLING DRUG-SENSING TRANSCRIPTIONAL ACTIVATOR SOXR"/>
    <property type="match status" value="1"/>
</dbReference>
<evidence type="ECO:0000313" key="5">
    <source>
        <dbReference type="EMBL" id="MST33704.1"/>
    </source>
</evidence>
<dbReference type="PANTHER" id="PTHR30204:SF94">
    <property type="entry name" value="HEAVY METAL-DEPENDENT TRANSCRIPTIONAL REGULATOR HI_0293-RELATED"/>
    <property type="match status" value="1"/>
</dbReference>
<evidence type="ECO:0000256" key="1">
    <source>
        <dbReference type="ARBA" id="ARBA00023015"/>
    </source>
</evidence>
<keyword evidence="6" id="KW-1185">Reference proteome</keyword>
<name>A0ABW9QV16_9ACTN</name>
<dbReference type="InterPro" id="IPR009061">
    <property type="entry name" value="DNA-bd_dom_put_sf"/>
</dbReference>
<keyword evidence="1" id="KW-0805">Transcription regulation</keyword>
<evidence type="ECO:0000259" key="4">
    <source>
        <dbReference type="PROSITE" id="PS50937"/>
    </source>
</evidence>
<dbReference type="Pfam" id="PF13411">
    <property type="entry name" value="MerR_1"/>
    <property type="match status" value="1"/>
</dbReference>
<dbReference type="PRINTS" id="PR00040">
    <property type="entry name" value="HTHMERR"/>
</dbReference>
<sequence length="133" mass="15080">MRIGELAARAGTSVKTIRYYDRIGVLRPERRSEAGYRLYDEDALDRYRFVRATQAIGLSLGEIREVLALRDRGETPCGFVIDLIGRRADELDARIAELVALRDELSELRQRAARLDPRDCDPKLVCHVIAPPS</sequence>
<feature type="domain" description="HTH merR-type" evidence="4">
    <location>
        <begin position="1"/>
        <end position="69"/>
    </location>
</feature>
<gene>
    <name evidence="5" type="ORF">GHK86_13375</name>
</gene>
<evidence type="ECO:0000256" key="2">
    <source>
        <dbReference type="ARBA" id="ARBA00023125"/>
    </source>
</evidence>
<evidence type="ECO:0000313" key="6">
    <source>
        <dbReference type="Proteomes" id="UP000437736"/>
    </source>
</evidence>
<accession>A0ABW9QV16</accession>